<dbReference type="PANTHER" id="PTHR21237:SF23">
    <property type="entry name" value="GRPE PROTEIN HOMOLOG, MITOCHONDRIAL"/>
    <property type="match status" value="1"/>
</dbReference>
<dbReference type="InterPro" id="IPR000740">
    <property type="entry name" value="GrpE"/>
</dbReference>
<comment type="subunit">
    <text evidence="3 10">Homodimer.</text>
</comment>
<dbReference type="Gene3D" id="2.30.22.10">
    <property type="entry name" value="Head domain of nucleotide exchange factor GrpE"/>
    <property type="match status" value="1"/>
</dbReference>
<keyword evidence="4 10" id="KW-0963">Cytoplasm</keyword>
<dbReference type="GO" id="GO:0042803">
    <property type="term" value="F:protein homodimerization activity"/>
    <property type="evidence" value="ECO:0007669"/>
    <property type="project" value="InterPro"/>
</dbReference>
<dbReference type="GO" id="GO:0051082">
    <property type="term" value="F:unfolded protein binding"/>
    <property type="evidence" value="ECO:0007669"/>
    <property type="project" value="TreeGrafter"/>
</dbReference>
<evidence type="ECO:0000256" key="6">
    <source>
        <dbReference type="ARBA" id="ARBA00023186"/>
    </source>
</evidence>
<dbReference type="GO" id="GO:0005737">
    <property type="term" value="C:cytoplasm"/>
    <property type="evidence" value="ECO:0007669"/>
    <property type="project" value="UniProtKB-SubCell"/>
</dbReference>
<comment type="function">
    <text evidence="7 10 11">Participates actively in the response to hyperosmotic and heat shock by preventing the aggregation of stress-denatured proteins, in association with DnaK and GrpE. It is the nucleotide exchange factor for DnaK and may function as a thermosensor. Unfolded proteins bind initially to DnaJ; upon interaction with the DnaJ-bound protein, DnaK hydrolyzes its bound ATP, resulting in the formation of a stable complex. GrpE releases ADP from DnaK; ATP binding to DnaK triggers the release of the substrate protein, thus completing the reaction cycle. Several rounds of ATP-dependent interactions between DnaJ, DnaK and GrpE are required for fully efficient folding.</text>
</comment>
<dbReference type="InterPro" id="IPR013805">
    <property type="entry name" value="GrpE_CC"/>
</dbReference>
<gene>
    <name evidence="10 14" type="primary">grpE</name>
    <name evidence="14" type="ORF">BR63_07445</name>
</gene>
<dbReference type="Pfam" id="PF01025">
    <property type="entry name" value="GrpE"/>
    <property type="match status" value="1"/>
</dbReference>
<evidence type="ECO:0000256" key="13">
    <source>
        <dbReference type="SAM" id="MobiDB-lite"/>
    </source>
</evidence>
<dbReference type="GO" id="GO:0006457">
    <property type="term" value="P:protein folding"/>
    <property type="evidence" value="ECO:0007669"/>
    <property type="project" value="InterPro"/>
</dbReference>
<dbReference type="KEGG" id="tfr:BR63_07445"/>
<dbReference type="SUPFAM" id="SSF58014">
    <property type="entry name" value="Coiled-coil domain of nucleotide exchange factor GrpE"/>
    <property type="match status" value="1"/>
</dbReference>
<evidence type="ECO:0000256" key="2">
    <source>
        <dbReference type="ARBA" id="ARBA00009054"/>
    </source>
</evidence>
<evidence type="ECO:0000256" key="3">
    <source>
        <dbReference type="ARBA" id="ARBA00011738"/>
    </source>
</evidence>
<evidence type="ECO:0000256" key="4">
    <source>
        <dbReference type="ARBA" id="ARBA00022490"/>
    </source>
</evidence>
<evidence type="ECO:0000256" key="7">
    <source>
        <dbReference type="ARBA" id="ARBA00053401"/>
    </source>
</evidence>
<dbReference type="InterPro" id="IPR009012">
    <property type="entry name" value="GrpE_head"/>
</dbReference>
<reference evidence="14 15" key="1">
    <citation type="journal article" date="2019" name="Front. Microbiol.">
        <title>Thermoanaerosceptrum fracticalcis gen. nov. sp. nov., a Novel Fumarate-Fermenting Microorganism From a Deep Fractured Carbonate Aquifer of the US Great Basin.</title>
        <authorList>
            <person name="Hamilton-Brehm S.D."/>
            <person name="Stewart L.E."/>
            <person name="Zavarin M."/>
            <person name="Caldwell M."/>
            <person name="Lawson P.A."/>
            <person name="Onstott T.C."/>
            <person name="Grzymski J."/>
            <person name="Neveux I."/>
            <person name="Lollar B.S."/>
            <person name="Russell C.E."/>
            <person name="Moser D.P."/>
        </authorList>
    </citation>
    <scope>NUCLEOTIDE SEQUENCE [LARGE SCALE GENOMIC DNA]</scope>
    <source>
        <strain evidence="14 15">DRI-13</strain>
    </source>
</reference>
<accession>A0A7G6E257</accession>
<dbReference type="GO" id="GO:0051087">
    <property type="term" value="F:protein-folding chaperone binding"/>
    <property type="evidence" value="ECO:0007669"/>
    <property type="project" value="InterPro"/>
</dbReference>
<feature type="compositionally biased region" description="Basic and acidic residues" evidence="13">
    <location>
        <begin position="1"/>
        <end position="20"/>
    </location>
</feature>
<sequence length="197" mass="22946">MMEKDRPNPQETAGTEREPAEEMNMNPDEENMGMESEEKPGNELEMQLAQKNAEVEELKERILRLHADFDNYRKRTNKEKEEWFQYASQGVVINLLPVLDNLERALGSMEQQVEDKQGLMAGVNMIYRQLMDVLQREGLQPIEALGRLFDPLLHEAIMQVPVEEGQEDNLIVEELRKGYRFKDKVIRPTMVKVAKNM</sequence>
<dbReference type="SUPFAM" id="SSF51064">
    <property type="entry name" value="Head domain of nucleotide exchange factor GrpE"/>
    <property type="match status" value="1"/>
</dbReference>
<feature type="region of interest" description="Disordered" evidence="13">
    <location>
        <begin position="1"/>
        <end position="42"/>
    </location>
</feature>
<name>A0A7G6E257_THEFR</name>
<comment type="similarity">
    <text evidence="2 10 12">Belongs to the GrpE family.</text>
</comment>
<keyword evidence="6 10" id="KW-0143">Chaperone</keyword>
<dbReference type="Proteomes" id="UP000515847">
    <property type="component" value="Chromosome"/>
</dbReference>
<comment type="subcellular location">
    <subcellularLocation>
        <location evidence="1 10">Cytoplasm</location>
    </subcellularLocation>
</comment>
<dbReference type="Gene3D" id="3.90.20.20">
    <property type="match status" value="1"/>
</dbReference>
<organism evidence="14 15">
    <name type="scientific">Thermanaerosceptrum fracticalcis</name>
    <dbReference type="NCBI Taxonomy" id="1712410"/>
    <lineage>
        <taxon>Bacteria</taxon>
        <taxon>Bacillati</taxon>
        <taxon>Bacillota</taxon>
        <taxon>Clostridia</taxon>
        <taxon>Eubacteriales</taxon>
        <taxon>Peptococcaceae</taxon>
        <taxon>Thermanaerosceptrum</taxon>
    </lineage>
</organism>
<keyword evidence="5 10" id="KW-0346">Stress response</keyword>
<dbReference type="GO" id="GO:0000774">
    <property type="term" value="F:adenyl-nucleotide exchange factor activity"/>
    <property type="evidence" value="ECO:0007669"/>
    <property type="project" value="InterPro"/>
</dbReference>
<dbReference type="AlphaFoldDB" id="A0A7G6E257"/>
<dbReference type="NCBIfam" id="NF010738">
    <property type="entry name" value="PRK14140.1"/>
    <property type="match status" value="1"/>
</dbReference>
<dbReference type="HAMAP" id="MF_01151">
    <property type="entry name" value="GrpE"/>
    <property type="match status" value="1"/>
</dbReference>
<evidence type="ECO:0000313" key="14">
    <source>
        <dbReference type="EMBL" id="QNB46161.1"/>
    </source>
</evidence>
<dbReference type="PANTHER" id="PTHR21237">
    <property type="entry name" value="GRPE PROTEIN"/>
    <property type="match status" value="1"/>
</dbReference>
<evidence type="ECO:0000256" key="12">
    <source>
        <dbReference type="RuleBase" id="RU004478"/>
    </source>
</evidence>
<protein>
    <recommendedName>
        <fullName evidence="8 10">Protein GrpE</fullName>
    </recommendedName>
    <alternativeName>
        <fullName evidence="9 10">HSP-70 cofactor</fullName>
    </alternativeName>
</protein>
<proteinExistence type="inferred from homology"/>
<evidence type="ECO:0000256" key="9">
    <source>
        <dbReference type="ARBA" id="ARBA00076414"/>
    </source>
</evidence>
<evidence type="ECO:0000256" key="10">
    <source>
        <dbReference type="HAMAP-Rule" id="MF_01151"/>
    </source>
</evidence>
<evidence type="ECO:0000256" key="5">
    <source>
        <dbReference type="ARBA" id="ARBA00023016"/>
    </source>
</evidence>
<dbReference type="PROSITE" id="PS01071">
    <property type="entry name" value="GRPE"/>
    <property type="match status" value="1"/>
</dbReference>
<evidence type="ECO:0000313" key="15">
    <source>
        <dbReference type="Proteomes" id="UP000515847"/>
    </source>
</evidence>
<evidence type="ECO:0000256" key="1">
    <source>
        <dbReference type="ARBA" id="ARBA00004496"/>
    </source>
</evidence>
<keyword evidence="15" id="KW-1185">Reference proteome</keyword>
<dbReference type="FunFam" id="2.30.22.10:FF:000001">
    <property type="entry name" value="Protein GrpE"/>
    <property type="match status" value="1"/>
</dbReference>
<evidence type="ECO:0000256" key="11">
    <source>
        <dbReference type="RuleBase" id="RU000639"/>
    </source>
</evidence>
<dbReference type="PRINTS" id="PR00773">
    <property type="entry name" value="GRPEPROTEIN"/>
</dbReference>
<evidence type="ECO:0000256" key="8">
    <source>
        <dbReference type="ARBA" id="ARBA00072274"/>
    </source>
</evidence>
<dbReference type="CDD" id="cd00446">
    <property type="entry name" value="GrpE"/>
    <property type="match status" value="1"/>
</dbReference>
<dbReference type="EMBL" id="CP045798">
    <property type="protein sequence ID" value="QNB46161.1"/>
    <property type="molecule type" value="Genomic_DNA"/>
</dbReference>
<dbReference type="OrthoDB" id="9812586at2"/>